<dbReference type="Gene3D" id="3.30.559.10">
    <property type="entry name" value="Chloramphenicol acetyltransferase-like domain"/>
    <property type="match status" value="1"/>
</dbReference>
<dbReference type="Proteomes" id="UP000002424">
    <property type="component" value="Chromosome"/>
</dbReference>
<dbReference type="GO" id="GO:0003824">
    <property type="term" value="F:catalytic activity"/>
    <property type="evidence" value="ECO:0007669"/>
    <property type="project" value="InterPro"/>
</dbReference>
<dbReference type="GO" id="GO:0044550">
    <property type="term" value="P:secondary metabolite biosynthetic process"/>
    <property type="evidence" value="ECO:0007669"/>
    <property type="project" value="TreeGrafter"/>
</dbReference>
<dbReference type="SUPFAM" id="SSF52777">
    <property type="entry name" value="CoA-dependent acyltransferases"/>
    <property type="match status" value="2"/>
</dbReference>
<dbReference type="AlphaFoldDB" id="C1DFB4"/>
<protein>
    <submittedName>
        <fullName evidence="2">Condensation domain protein</fullName>
    </submittedName>
</protein>
<dbReference type="GO" id="GO:0031177">
    <property type="term" value="F:phosphopantetheine binding"/>
    <property type="evidence" value="ECO:0007669"/>
    <property type="project" value="TreeGrafter"/>
</dbReference>
<dbReference type="GO" id="GO:0005737">
    <property type="term" value="C:cytoplasm"/>
    <property type="evidence" value="ECO:0007669"/>
    <property type="project" value="TreeGrafter"/>
</dbReference>
<dbReference type="RefSeq" id="WP_012700720.1">
    <property type="nucleotide sequence ID" value="NC_012560.1"/>
</dbReference>
<dbReference type="GeneID" id="88185333"/>
<name>C1DFB4_AZOVD</name>
<evidence type="ECO:0000313" key="2">
    <source>
        <dbReference type="EMBL" id="ACO78317.1"/>
    </source>
</evidence>
<dbReference type="eggNOG" id="COG1020">
    <property type="taxonomic scope" value="Bacteria"/>
</dbReference>
<keyword evidence="3" id="KW-1185">Reference proteome</keyword>
<dbReference type="EnsemblBacteria" id="ACO78317">
    <property type="protein sequence ID" value="ACO78317"/>
    <property type="gene ID" value="Avin_21160"/>
</dbReference>
<proteinExistence type="predicted"/>
<organism evidence="2 3">
    <name type="scientific">Azotobacter vinelandii (strain DJ / ATCC BAA-1303)</name>
    <dbReference type="NCBI Taxonomy" id="322710"/>
    <lineage>
        <taxon>Bacteria</taxon>
        <taxon>Pseudomonadati</taxon>
        <taxon>Pseudomonadota</taxon>
        <taxon>Gammaproteobacteria</taxon>
        <taxon>Pseudomonadales</taxon>
        <taxon>Pseudomonadaceae</taxon>
        <taxon>Azotobacter</taxon>
    </lineage>
</organism>
<dbReference type="EMBL" id="CP001157">
    <property type="protein sequence ID" value="ACO78317.1"/>
    <property type="molecule type" value="Genomic_DNA"/>
</dbReference>
<dbReference type="Pfam" id="PF00668">
    <property type="entry name" value="Condensation"/>
    <property type="match status" value="1"/>
</dbReference>
<dbReference type="OrthoDB" id="9757559at2"/>
<dbReference type="Gene3D" id="3.30.559.30">
    <property type="entry name" value="Nonribosomal peptide synthetase, condensation domain"/>
    <property type="match status" value="1"/>
</dbReference>
<dbReference type="GO" id="GO:0043041">
    <property type="term" value="P:amino acid activation for nonribosomal peptide biosynthetic process"/>
    <property type="evidence" value="ECO:0007669"/>
    <property type="project" value="TreeGrafter"/>
</dbReference>
<dbReference type="InterPro" id="IPR001242">
    <property type="entry name" value="Condensation_dom"/>
</dbReference>
<accession>C1DFB4</accession>
<evidence type="ECO:0000259" key="1">
    <source>
        <dbReference type="Pfam" id="PF00668"/>
    </source>
</evidence>
<gene>
    <name evidence="2" type="ordered locus">Avin_21160</name>
</gene>
<dbReference type="KEGG" id="avn:Avin_21160"/>
<feature type="domain" description="Condensation" evidence="1">
    <location>
        <begin position="8"/>
        <end position="424"/>
    </location>
</feature>
<dbReference type="PANTHER" id="PTHR45527:SF1">
    <property type="entry name" value="FATTY ACID SYNTHASE"/>
    <property type="match status" value="1"/>
</dbReference>
<dbReference type="HOGENOM" id="CLU_000022_77_1_6"/>
<dbReference type="STRING" id="322710.Avin_21160"/>
<sequence>MNATPSRLPATTAQFSIWVAQQAVPDSPAYLTAETIELLGAVDRAALSDTVVEVLNNCHSLHMRFVHEEGRLWQLPQPPACPPLALHDFRREPDPAAAAQAWIDRELSRTLDPSRDVLYRSALLQLGDQHHLWYLQAHHVTLDGYAYGLVCQTIAERYSARVRQSELPPLPDWSMARVVQAEQDYRAKGLFERDKQFWLQQLRDVPAPATIAEAAEFPEQVIRSETRLQRDQVAMLQEAARACGQDWGNWVLAAIGLWLGRQSGQQALTFALPAMNRLGTPALGVPCMAMNIVPLSLRIDPAGSMASHAQQIAGEMRRIRPHLYYRYGWMRMDLGLMEAQKHLFNQAVNLMPFDRKAAFAGLDSRIRPITAGPVKDLNVTLAVLDAEWRLCVEANPHAYSSDRLEQLHGDLLDWLQRLARHAPEAPLQALWQ</sequence>
<reference evidence="2 3" key="1">
    <citation type="journal article" date="2009" name="J. Bacteriol.">
        <title>Genome sequence of Azotobacter vinelandii, an obligate aerobe specialized to support diverse anaerobic metabolic processes.</title>
        <authorList>
            <person name="Setubal J.C."/>
            <person name="dos Santos P."/>
            <person name="Goldman B.S."/>
            <person name="Ertesvag H."/>
            <person name="Espin G."/>
            <person name="Rubio L.M."/>
            <person name="Valla S."/>
            <person name="Almeida N.F."/>
            <person name="Balasubramanian D."/>
            <person name="Cromes L."/>
            <person name="Curatti L."/>
            <person name="Du Z."/>
            <person name="Godsy E."/>
            <person name="Goodner B."/>
            <person name="Hellner-Burris K."/>
            <person name="Hernandez J.A."/>
            <person name="Houmiel K."/>
            <person name="Imperial J."/>
            <person name="Kennedy C."/>
            <person name="Larson T.J."/>
            <person name="Latreille P."/>
            <person name="Ligon L.S."/>
            <person name="Lu J."/>
            <person name="Maerk M."/>
            <person name="Miller N.M."/>
            <person name="Norton S."/>
            <person name="O'Carroll I.P."/>
            <person name="Paulsen I."/>
            <person name="Raulfs E.C."/>
            <person name="Roemer R."/>
            <person name="Rosser J."/>
            <person name="Segura D."/>
            <person name="Slater S."/>
            <person name="Stricklin S.L."/>
            <person name="Studholme D.J."/>
            <person name="Sun J."/>
            <person name="Viana C.J."/>
            <person name="Wallin E."/>
            <person name="Wang B."/>
            <person name="Wheeler C."/>
            <person name="Zhu H."/>
            <person name="Dean D.R."/>
            <person name="Dixon R."/>
            <person name="Wood D."/>
        </authorList>
    </citation>
    <scope>NUCLEOTIDE SEQUENCE [LARGE SCALE GENOMIC DNA]</scope>
    <source>
        <strain evidence="3">DJ / ATCC BAA-1303</strain>
    </source>
</reference>
<dbReference type="PANTHER" id="PTHR45527">
    <property type="entry name" value="NONRIBOSOMAL PEPTIDE SYNTHETASE"/>
    <property type="match status" value="1"/>
</dbReference>
<dbReference type="InterPro" id="IPR023213">
    <property type="entry name" value="CAT-like_dom_sf"/>
</dbReference>
<evidence type="ECO:0000313" key="3">
    <source>
        <dbReference type="Proteomes" id="UP000002424"/>
    </source>
</evidence>